<dbReference type="RefSeq" id="WP_188978822.1">
    <property type="nucleotide sequence ID" value="NZ_BMPG01000002.1"/>
</dbReference>
<dbReference type="PANTHER" id="PTHR33608:SF6">
    <property type="entry name" value="BLL2464 PROTEIN"/>
    <property type="match status" value="1"/>
</dbReference>
<reference evidence="2" key="2">
    <citation type="submission" date="2020-09" db="EMBL/GenBank/DDBJ databases">
        <authorList>
            <person name="Sun Q."/>
            <person name="Ohkuma M."/>
        </authorList>
    </citation>
    <scope>NUCLEOTIDE SEQUENCE</scope>
    <source>
        <strain evidence="2">JCM 19596</strain>
    </source>
</reference>
<reference evidence="2" key="1">
    <citation type="journal article" date="2014" name="Int. J. Syst. Evol. Microbiol.">
        <title>Complete genome sequence of Corynebacterium casei LMG S-19264T (=DSM 44701T), isolated from a smear-ripened cheese.</title>
        <authorList>
            <consortium name="US DOE Joint Genome Institute (JGI-PGF)"/>
            <person name="Walter F."/>
            <person name="Albersmeier A."/>
            <person name="Kalinowski J."/>
            <person name="Ruckert C."/>
        </authorList>
    </citation>
    <scope>NUCLEOTIDE SEQUENCE</scope>
    <source>
        <strain evidence="2">JCM 19596</strain>
    </source>
</reference>
<dbReference type="Gene3D" id="2.60.40.10">
    <property type="entry name" value="Immunoglobulins"/>
    <property type="match status" value="1"/>
</dbReference>
<sequence>MKRPTNRWAGVGVVIFAGVAVAAVTRSPGALVAAAVGVLAAGYANATTAPSPALAVSRDVSPENPDPGDDVTVRVTVENEGGFLPDLRVVDGVPDALRVTDGSPRHATALRAGATATFTYTVEATRGRHEWAPLDGLARDAAGSTETRTEANAETRIECVPPLTGLDAFPLHDTAAGRVGRLATDTGGSGTEFYAVRDYRAGDPMNRVDWRRLARSGDLATVEFREERAADVLVVVDTRDDAYVADPDAATAVERCVEAAGGVLAVRLDAGDRVGLASLGPRFTYHAPNTGRDHRARLREALATDDGFAPEPGDERTVVYRIAAQLRKRVKSGTQVVFCSPLADDSAAEFVRRLAAAGHPVTVVSPEPAPDGDADSRTRAAAGIAAAERRLRLGDLRSAGVRVVDWPGGVPLPVAVARAKRGWRS</sequence>
<dbReference type="EMBL" id="BMPG01000002">
    <property type="protein sequence ID" value="GGL63554.1"/>
    <property type="molecule type" value="Genomic_DNA"/>
</dbReference>
<protein>
    <submittedName>
        <fullName evidence="2">DUF58 domain-containing protein</fullName>
    </submittedName>
</protein>
<dbReference type="InterPro" id="IPR002881">
    <property type="entry name" value="DUF58"/>
</dbReference>
<organism evidence="2 3">
    <name type="scientific">Halocalculus aciditolerans</name>
    <dbReference type="NCBI Taxonomy" id="1383812"/>
    <lineage>
        <taxon>Archaea</taxon>
        <taxon>Methanobacteriati</taxon>
        <taxon>Methanobacteriota</taxon>
        <taxon>Stenosarchaea group</taxon>
        <taxon>Halobacteria</taxon>
        <taxon>Halobacteriales</taxon>
        <taxon>Halobacteriaceae</taxon>
        <taxon>Halocalculus</taxon>
    </lineage>
</organism>
<dbReference type="Proteomes" id="UP000607197">
    <property type="component" value="Unassembled WGS sequence"/>
</dbReference>
<evidence type="ECO:0000259" key="1">
    <source>
        <dbReference type="Pfam" id="PF01882"/>
    </source>
</evidence>
<gene>
    <name evidence="2" type="ORF">GCM10009039_21830</name>
</gene>
<comment type="caution">
    <text evidence="2">The sequence shown here is derived from an EMBL/GenBank/DDBJ whole genome shotgun (WGS) entry which is preliminary data.</text>
</comment>
<dbReference type="AlphaFoldDB" id="A0A830FN71"/>
<evidence type="ECO:0000313" key="2">
    <source>
        <dbReference type="EMBL" id="GGL63554.1"/>
    </source>
</evidence>
<proteinExistence type="predicted"/>
<name>A0A830FN71_9EURY</name>
<accession>A0A830FN71</accession>
<evidence type="ECO:0000313" key="3">
    <source>
        <dbReference type="Proteomes" id="UP000607197"/>
    </source>
</evidence>
<dbReference type="InterPro" id="IPR013783">
    <property type="entry name" value="Ig-like_fold"/>
</dbReference>
<keyword evidence="3" id="KW-1185">Reference proteome</keyword>
<dbReference type="Pfam" id="PF01882">
    <property type="entry name" value="DUF58"/>
    <property type="match status" value="1"/>
</dbReference>
<dbReference type="OrthoDB" id="31512at2157"/>
<dbReference type="PANTHER" id="PTHR33608">
    <property type="entry name" value="BLL2464 PROTEIN"/>
    <property type="match status" value="1"/>
</dbReference>
<feature type="domain" description="DUF58" evidence="1">
    <location>
        <begin position="196"/>
        <end position="362"/>
    </location>
</feature>